<accession>A0A1F8DM87</accession>
<evidence type="ECO:0000313" key="1">
    <source>
        <dbReference type="EMBL" id="OGM89734.1"/>
    </source>
</evidence>
<organism evidence="1 2">
    <name type="scientific">Candidatus Wolfebacteria bacterium GWA1_42_9</name>
    <dbReference type="NCBI Taxonomy" id="1802553"/>
    <lineage>
        <taxon>Bacteria</taxon>
        <taxon>Candidatus Wolfeibacteriota</taxon>
    </lineage>
</organism>
<protein>
    <submittedName>
        <fullName evidence="1">Uncharacterized protein</fullName>
    </submittedName>
</protein>
<proteinExistence type="predicted"/>
<dbReference type="AlphaFoldDB" id="A0A1F8DM87"/>
<comment type="caution">
    <text evidence="1">The sequence shown here is derived from an EMBL/GenBank/DDBJ whole genome shotgun (WGS) entry which is preliminary data.</text>
</comment>
<gene>
    <name evidence="1" type="ORF">A2108_01325</name>
</gene>
<name>A0A1F8DM87_9BACT</name>
<evidence type="ECO:0000313" key="2">
    <source>
        <dbReference type="Proteomes" id="UP000178303"/>
    </source>
</evidence>
<sequence length="83" mass="9530">MRKEACMSAESNLEVFLKTQKRYCPACGGELKHVKDSTSAIPREQIEVHVLYRCEGCGSRFQEDQDLQCKRPLNLTDIILTRL</sequence>
<reference evidence="1 2" key="1">
    <citation type="journal article" date="2016" name="Nat. Commun.">
        <title>Thousands of microbial genomes shed light on interconnected biogeochemical processes in an aquifer system.</title>
        <authorList>
            <person name="Anantharaman K."/>
            <person name="Brown C.T."/>
            <person name="Hug L.A."/>
            <person name="Sharon I."/>
            <person name="Castelle C.J."/>
            <person name="Probst A.J."/>
            <person name="Thomas B.C."/>
            <person name="Singh A."/>
            <person name="Wilkins M.J."/>
            <person name="Karaoz U."/>
            <person name="Brodie E.L."/>
            <person name="Williams K.H."/>
            <person name="Hubbard S.S."/>
            <person name="Banfield J.F."/>
        </authorList>
    </citation>
    <scope>NUCLEOTIDE SEQUENCE [LARGE SCALE GENOMIC DNA]</scope>
</reference>
<dbReference type="EMBL" id="MGIN01000014">
    <property type="protein sequence ID" value="OGM89734.1"/>
    <property type="molecule type" value="Genomic_DNA"/>
</dbReference>
<dbReference type="Proteomes" id="UP000178303">
    <property type="component" value="Unassembled WGS sequence"/>
</dbReference>